<evidence type="ECO:0000313" key="10">
    <source>
        <dbReference type="Proteomes" id="UP001385951"/>
    </source>
</evidence>
<keyword evidence="3 6" id="KW-0808">Transferase</keyword>
<protein>
    <recommendedName>
        <fullName evidence="6">RNA methyltransferase</fullName>
        <ecNumber evidence="6">2.1.1.-</ecNumber>
    </recommendedName>
</protein>
<evidence type="ECO:0000313" key="9">
    <source>
        <dbReference type="EMBL" id="KAK7695758.1"/>
    </source>
</evidence>
<keyword evidence="4 5" id="KW-0949">S-adenosyl-L-methionine</keyword>
<reference evidence="9 10" key="1">
    <citation type="submission" date="2022-09" db="EMBL/GenBank/DDBJ databases">
        <authorList>
            <person name="Palmer J.M."/>
        </authorList>
    </citation>
    <scope>NUCLEOTIDE SEQUENCE [LARGE SCALE GENOMIC DNA]</scope>
    <source>
        <strain evidence="9 10">DSM 7382</strain>
    </source>
</reference>
<evidence type="ECO:0000256" key="2">
    <source>
        <dbReference type="ARBA" id="ARBA00022603"/>
    </source>
</evidence>
<dbReference type="Gene3D" id="3.40.50.150">
    <property type="entry name" value="Vaccinia Virus protein VP39"/>
    <property type="match status" value="1"/>
</dbReference>
<dbReference type="AlphaFoldDB" id="A0AAW0GQ75"/>
<evidence type="ECO:0000256" key="5">
    <source>
        <dbReference type="PROSITE-ProRule" id="PRU00848"/>
    </source>
</evidence>
<feature type="region of interest" description="Disordered" evidence="7">
    <location>
        <begin position="113"/>
        <end position="155"/>
    </location>
</feature>
<dbReference type="PANTHER" id="PTHR12315:SF0">
    <property type="entry name" value="7SK SNRNA METHYLPHOSPHATE CAPPING ENZYME"/>
    <property type="match status" value="1"/>
</dbReference>
<evidence type="ECO:0000256" key="4">
    <source>
        <dbReference type="ARBA" id="ARBA00022691"/>
    </source>
</evidence>
<evidence type="ECO:0000256" key="3">
    <source>
        <dbReference type="ARBA" id="ARBA00022679"/>
    </source>
</evidence>
<dbReference type="Pfam" id="PF06859">
    <property type="entry name" value="Bin3"/>
    <property type="match status" value="1"/>
</dbReference>
<dbReference type="GO" id="GO:0017069">
    <property type="term" value="F:snRNA binding"/>
    <property type="evidence" value="ECO:0007669"/>
    <property type="project" value="TreeGrafter"/>
</dbReference>
<gene>
    <name evidence="9" type="ORF">QCA50_000395</name>
</gene>
<proteinExistence type="inferred from homology"/>
<dbReference type="InterPro" id="IPR010675">
    <property type="entry name" value="Bin3_C"/>
</dbReference>
<feature type="domain" description="Bin3-type SAM" evidence="8">
    <location>
        <begin position="50"/>
        <end position="312"/>
    </location>
</feature>
<dbReference type="GO" id="GO:0008171">
    <property type="term" value="F:O-methyltransferase activity"/>
    <property type="evidence" value="ECO:0007669"/>
    <property type="project" value="UniProtKB-UniRule"/>
</dbReference>
<organism evidence="9 10">
    <name type="scientific">Cerrena zonata</name>
    <dbReference type="NCBI Taxonomy" id="2478898"/>
    <lineage>
        <taxon>Eukaryota</taxon>
        <taxon>Fungi</taxon>
        <taxon>Dikarya</taxon>
        <taxon>Basidiomycota</taxon>
        <taxon>Agaricomycotina</taxon>
        <taxon>Agaricomycetes</taxon>
        <taxon>Polyporales</taxon>
        <taxon>Cerrenaceae</taxon>
        <taxon>Cerrena</taxon>
    </lineage>
</organism>
<accession>A0AAW0GQ75</accession>
<dbReference type="CDD" id="cd02440">
    <property type="entry name" value="AdoMet_MTases"/>
    <property type="match status" value="1"/>
</dbReference>
<dbReference type="InterPro" id="IPR029063">
    <property type="entry name" value="SAM-dependent_MTases_sf"/>
</dbReference>
<evidence type="ECO:0000256" key="6">
    <source>
        <dbReference type="RuleBase" id="RU367087"/>
    </source>
</evidence>
<evidence type="ECO:0000256" key="1">
    <source>
        <dbReference type="ARBA" id="ARBA00008361"/>
    </source>
</evidence>
<dbReference type="SUPFAM" id="SSF53335">
    <property type="entry name" value="S-adenosyl-L-methionine-dependent methyltransferases"/>
    <property type="match status" value="1"/>
</dbReference>
<dbReference type="EC" id="2.1.1.-" evidence="6"/>
<dbReference type="GO" id="GO:0008173">
    <property type="term" value="F:RNA methyltransferase activity"/>
    <property type="evidence" value="ECO:0007669"/>
    <property type="project" value="UniProtKB-UniRule"/>
</dbReference>
<dbReference type="InterPro" id="IPR024160">
    <property type="entry name" value="BIN3_SAM-bd_dom"/>
</dbReference>
<comment type="similarity">
    <text evidence="1 6">Belongs to the methyltransferase superfamily.</text>
</comment>
<dbReference type="GO" id="GO:0032259">
    <property type="term" value="P:methylation"/>
    <property type="evidence" value="ECO:0007669"/>
    <property type="project" value="UniProtKB-KW"/>
</dbReference>
<dbReference type="InterPro" id="IPR041698">
    <property type="entry name" value="Methyltransf_25"/>
</dbReference>
<dbReference type="GO" id="GO:0040031">
    <property type="term" value="P:snRNA modification"/>
    <property type="evidence" value="ECO:0007669"/>
    <property type="project" value="TreeGrafter"/>
</dbReference>
<feature type="compositionally biased region" description="Low complexity" evidence="7">
    <location>
        <begin position="115"/>
        <end position="126"/>
    </location>
</feature>
<keyword evidence="10" id="KW-1185">Reference proteome</keyword>
<evidence type="ECO:0000256" key="7">
    <source>
        <dbReference type="SAM" id="MobiDB-lite"/>
    </source>
</evidence>
<keyword evidence="2 6" id="KW-0489">Methyltransferase</keyword>
<dbReference type="Pfam" id="PF13649">
    <property type="entry name" value="Methyltransf_25"/>
    <property type="match status" value="1"/>
</dbReference>
<sequence>MYVTASMTERLELLRLELKLPRGQYKYVRSTDVASGPNTRYYSKRPFVHDPRLALLPRTLFHNARVLDVGCNEGWVTCEIAQSWGARKVIGVDIDETLIRAAWKRRRTVWSQTCPSGEASSNSQSPPSEPHSSPPKKRRRINDVEETDGPSTSSLTDYFPASCEHMFGPLPIPPSDEHTSSQFPHNAVFQAADWVTTEVAHDAEGYDVVIAFSISKWIHLNGGDEGIRTFFKRVHKVLSLGGTFILEPQEWNTYAKAKRMDPRLKENAQNLKLKPDDFEGILVELGFGPAEHLGITGEGGFRRPVDLYRKIR</sequence>
<dbReference type="InterPro" id="IPR039772">
    <property type="entry name" value="Bin3-like"/>
</dbReference>
<dbReference type="PROSITE" id="PS51515">
    <property type="entry name" value="BIN3_SAM"/>
    <property type="match status" value="1"/>
</dbReference>
<evidence type="ECO:0000259" key="8">
    <source>
        <dbReference type="PROSITE" id="PS51515"/>
    </source>
</evidence>
<dbReference type="PANTHER" id="PTHR12315">
    <property type="entry name" value="BICOID-INTERACTING PROTEIN RELATED"/>
    <property type="match status" value="1"/>
</dbReference>
<dbReference type="EMBL" id="JASBNA010000001">
    <property type="protein sequence ID" value="KAK7695758.1"/>
    <property type="molecule type" value="Genomic_DNA"/>
</dbReference>
<comment type="caution">
    <text evidence="9">The sequence shown here is derived from an EMBL/GenBank/DDBJ whole genome shotgun (WGS) entry which is preliminary data.</text>
</comment>
<dbReference type="Proteomes" id="UP001385951">
    <property type="component" value="Unassembled WGS sequence"/>
</dbReference>
<name>A0AAW0GQ75_9APHY</name>